<name>A0A8S5R6T0_9VIRU</name>
<dbReference type="EMBL" id="BK015828">
    <property type="protein sequence ID" value="DAE27118.1"/>
    <property type="molecule type" value="Genomic_DNA"/>
</dbReference>
<organism evidence="1">
    <name type="scientific">virus sp. ctxZT69</name>
    <dbReference type="NCBI Taxonomy" id="2826818"/>
    <lineage>
        <taxon>Viruses</taxon>
    </lineage>
</organism>
<protein>
    <submittedName>
        <fullName evidence="1">Uncharacterized protein</fullName>
    </submittedName>
</protein>
<sequence>MKHIERIIITDYNDENNIIFDSGTSKYDPDNPNKLRRTKTDLPNTTREQLLNVYAVPFKRTTKISVASKAIYKVFQFDENGNKEPCLLFSVWNDFWLPFDIIVGDSEKNFGSFQFSPNVSDGKNIVGEAVIIEIGNETVENHDVWFLPLIPAEDSTFQALMIAKVDGEYTG</sequence>
<reference evidence="1" key="1">
    <citation type="journal article" date="2021" name="Proc. Natl. Acad. Sci. U.S.A.">
        <title>A Catalog of Tens of Thousands of Viruses from Human Metagenomes Reveals Hidden Associations with Chronic Diseases.</title>
        <authorList>
            <person name="Tisza M.J."/>
            <person name="Buck C.B."/>
        </authorList>
    </citation>
    <scope>NUCLEOTIDE SEQUENCE</scope>
    <source>
        <strain evidence="1">CtxZT69</strain>
    </source>
</reference>
<proteinExistence type="predicted"/>
<accession>A0A8S5R6T0</accession>
<evidence type="ECO:0000313" key="1">
    <source>
        <dbReference type="EMBL" id="DAE27118.1"/>
    </source>
</evidence>